<accession>A0A068UE81</accession>
<dbReference type="InParanoid" id="A0A068UE81"/>
<dbReference type="PANTHER" id="PTHR46872:SF10">
    <property type="entry name" value="MYB-LIKE DOMAIN-CONTAINING PROTEIN"/>
    <property type="match status" value="1"/>
</dbReference>
<dbReference type="AlphaFoldDB" id="A0A068UE81"/>
<dbReference type="InterPro" id="IPR000949">
    <property type="entry name" value="ELM2_dom"/>
</dbReference>
<dbReference type="PhylomeDB" id="A0A068UE81"/>
<evidence type="ECO:0000313" key="5">
    <source>
        <dbReference type="Proteomes" id="UP000295252"/>
    </source>
</evidence>
<keyword evidence="5" id="KW-1185">Reference proteome</keyword>
<feature type="region of interest" description="Disordered" evidence="2">
    <location>
        <begin position="1"/>
        <end position="23"/>
    </location>
</feature>
<protein>
    <recommendedName>
        <fullName evidence="3">ELM2 domain-containing protein</fullName>
    </recommendedName>
</protein>
<dbReference type="Proteomes" id="UP000295252">
    <property type="component" value="Chromosome VIII"/>
</dbReference>
<keyword evidence="1" id="KW-0539">Nucleus</keyword>
<dbReference type="OMA" id="WPTENED"/>
<dbReference type="EMBL" id="HG739106">
    <property type="protein sequence ID" value="CDP06514.1"/>
    <property type="molecule type" value="Genomic_DNA"/>
</dbReference>
<gene>
    <name evidence="4" type="ORF">GSCOC_T00023393001</name>
</gene>
<proteinExistence type="predicted"/>
<sequence length="472" mass="53116">MTGKLSARRGGRNSNSEDSLREAGKVMKESSVFGQYSDAELVAQLKGLALDPCNSEYSQSKIRPLWTQTIRVRKAMAMADTEFPRRKRKLQQLLKALPGYGSELSNQQCWTKLSRGRVLHASSASCFLSSVESAESFDPKVLLESNSSNSLLTFEDDFLEKQIYSESSLMCEPINCSPFWKDVFSLVDSDESVNCSNPASPGNLTFLEVPPLNMDDIGQRSKLGAFDDRNQKHLQPTRSNQKHLQPTRRSIRLLNFIGDNLQKMVVPVGPRFQAEVPDWTGPCCDEDCDSDSSRWLGTRIWPIEGREMKITTRVAGKGRPESCSCLSPASVECVRRHILEERLLLLCDAGSAFFSWKLDEAGEAVSKSWTSEEQRDFELLAKTKLNSTGKDFLKHALKCFPSKSRKAIISYYLNVFIPRRMSLQTRSAFSQVDTDEDEVEDSNYLGYQRKSEGNAPIGGCKNVRARFLRHPS</sequence>
<dbReference type="OrthoDB" id="1938526at2759"/>
<dbReference type="SMART" id="SM01189">
    <property type="entry name" value="ELM2"/>
    <property type="match status" value="1"/>
</dbReference>
<organism evidence="4 5">
    <name type="scientific">Coffea canephora</name>
    <name type="common">Robusta coffee</name>
    <dbReference type="NCBI Taxonomy" id="49390"/>
    <lineage>
        <taxon>Eukaryota</taxon>
        <taxon>Viridiplantae</taxon>
        <taxon>Streptophyta</taxon>
        <taxon>Embryophyta</taxon>
        <taxon>Tracheophyta</taxon>
        <taxon>Spermatophyta</taxon>
        <taxon>Magnoliopsida</taxon>
        <taxon>eudicotyledons</taxon>
        <taxon>Gunneridae</taxon>
        <taxon>Pentapetalae</taxon>
        <taxon>asterids</taxon>
        <taxon>lamiids</taxon>
        <taxon>Gentianales</taxon>
        <taxon>Rubiaceae</taxon>
        <taxon>Ixoroideae</taxon>
        <taxon>Gardenieae complex</taxon>
        <taxon>Bertiereae - Coffeeae clade</taxon>
        <taxon>Coffeeae</taxon>
        <taxon>Coffea</taxon>
    </lineage>
</organism>
<name>A0A068UE81_COFCA</name>
<evidence type="ECO:0000256" key="1">
    <source>
        <dbReference type="ARBA" id="ARBA00023242"/>
    </source>
</evidence>
<evidence type="ECO:0000313" key="4">
    <source>
        <dbReference type="EMBL" id="CDP06514.1"/>
    </source>
</evidence>
<dbReference type="PANTHER" id="PTHR46872">
    <property type="entry name" value="DNA BINDING PROTEIN"/>
    <property type="match status" value="1"/>
</dbReference>
<feature type="compositionally biased region" description="Basic residues" evidence="2">
    <location>
        <begin position="1"/>
        <end position="11"/>
    </location>
</feature>
<dbReference type="STRING" id="49390.A0A068UE81"/>
<dbReference type="Gramene" id="CDP06514">
    <property type="protein sequence ID" value="CDP06514"/>
    <property type="gene ID" value="GSCOC_T00023393001"/>
</dbReference>
<feature type="domain" description="ELM2" evidence="3">
    <location>
        <begin position="266"/>
        <end position="315"/>
    </location>
</feature>
<evidence type="ECO:0000256" key="2">
    <source>
        <dbReference type="SAM" id="MobiDB-lite"/>
    </source>
</evidence>
<reference evidence="5" key="1">
    <citation type="journal article" date="2014" name="Science">
        <title>The coffee genome provides insight into the convergent evolution of caffeine biosynthesis.</title>
        <authorList>
            <person name="Denoeud F."/>
            <person name="Carretero-Paulet L."/>
            <person name="Dereeper A."/>
            <person name="Droc G."/>
            <person name="Guyot R."/>
            <person name="Pietrella M."/>
            <person name="Zheng C."/>
            <person name="Alberti A."/>
            <person name="Anthony F."/>
            <person name="Aprea G."/>
            <person name="Aury J.M."/>
            <person name="Bento P."/>
            <person name="Bernard M."/>
            <person name="Bocs S."/>
            <person name="Campa C."/>
            <person name="Cenci A."/>
            <person name="Combes M.C."/>
            <person name="Crouzillat D."/>
            <person name="Da Silva C."/>
            <person name="Daddiego L."/>
            <person name="De Bellis F."/>
            <person name="Dussert S."/>
            <person name="Garsmeur O."/>
            <person name="Gayraud T."/>
            <person name="Guignon V."/>
            <person name="Jahn K."/>
            <person name="Jamilloux V."/>
            <person name="Joet T."/>
            <person name="Labadie K."/>
            <person name="Lan T."/>
            <person name="Leclercq J."/>
            <person name="Lepelley M."/>
            <person name="Leroy T."/>
            <person name="Li L.T."/>
            <person name="Librado P."/>
            <person name="Lopez L."/>
            <person name="Munoz A."/>
            <person name="Noel B."/>
            <person name="Pallavicini A."/>
            <person name="Perrotta G."/>
            <person name="Poncet V."/>
            <person name="Pot D."/>
            <person name="Priyono X."/>
            <person name="Rigoreau M."/>
            <person name="Rouard M."/>
            <person name="Rozas J."/>
            <person name="Tranchant-Dubreuil C."/>
            <person name="VanBuren R."/>
            <person name="Zhang Q."/>
            <person name="Andrade A.C."/>
            <person name="Argout X."/>
            <person name="Bertrand B."/>
            <person name="de Kochko A."/>
            <person name="Graziosi G."/>
            <person name="Henry R.J."/>
            <person name="Jayarama X."/>
            <person name="Ming R."/>
            <person name="Nagai C."/>
            <person name="Rounsley S."/>
            <person name="Sankoff D."/>
            <person name="Giuliano G."/>
            <person name="Albert V.A."/>
            <person name="Wincker P."/>
            <person name="Lashermes P."/>
        </authorList>
    </citation>
    <scope>NUCLEOTIDE SEQUENCE [LARGE SCALE GENOMIC DNA]</scope>
    <source>
        <strain evidence="5">cv. DH200-94</strain>
    </source>
</reference>
<evidence type="ECO:0000259" key="3">
    <source>
        <dbReference type="SMART" id="SM01189"/>
    </source>
</evidence>